<evidence type="ECO:0000256" key="8">
    <source>
        <dbReference type="ARBA" id="ARBA00023040"/>
    </source>
</evidence>
<dbReference type="GO" id="GO:0005886">
    <property type="term" value="C:plasma membrane"/>
    <property type="evidence" value="ECO:0007669"/>
    <property type="project" value="UniProtKB-SubCell"/>
</dbReference>
<comment type="function">
    <text evidence="1">Putative pheromone receptor.</text>
</comment>
<dbReference type="HOGENOM" id="CLU_058641_1_0_1"/>
<keyword evidence="12 13" id="KW-0807">Transducer</keyword>
<dbReference type="OMA" id="WITNITF"/>
<feature type="transmembrane region" description="Helical" evidence="13">
    <location>
        <begin position="237"/>
        <end position="261"/>
    </location>
</feature>
<keyword evidence="5 13" id="KW-0589">Pheromone response</keyword>
<dbReference type="PROSITE" id="PS50262">
    <property type="entry name" value="G_PROTEIN_RECEP_F1_2"/>
    <property type="match status" value="1"/>
</dbReference>
<dbReference type="GO" id="GO:0016503">
    <property type="term" value="F:pheromone receptor activity"/>
    <property type="evidence" value="ECO:0007669"/>
    <property type="project" value="InterPro"/>
</dbReference>
<dbReference type="SUPFAM" id="SSF81321">
    <property type="entry name" value="Family A G protein-coupled receptor-like"/>
    <property type="match status" value="1"/>
</dbReference>
<organism evidence="15 16">
    <name type="scientific">Otolemur garnettii</name>
    <name type="common">Small-eared galago</name>
    <name type="synonym">Garnett's greater bushbaby</name>
    <dbReference type="NCBI Taxonomy" id="30611"/>
    <lineage>
        <taxon>Eukaryota</taxon>
        <taxon>Metazoa</taxon>
        <taxon>Chordata</taxon>
        <taxon>Craniata</taxon>
        <taxon>Vertebrata</taxon>
        <taxon>Euteleostomi</taxon>
        <taxon>Mammalia</taxon>
        <taxon>Eutheria</taxon>
        <taxon>Euarchontoglires</taxon>
        <taxon>Primates</taxon>
        <taxon>Strepsirrhini</taxon>
        <taxon>Lorisiformes</taxon>
        <taxon>Galagidae</taxon>
        <taxon>Otolemur</taxon>
    </lineage>
</organism>
<feature type="domain" description="G-protein coupled receptors family 1 profile" evidence="14">
    <location>
        <begin position="24"/>
        <end position="287"/>
    </location>
</feature>
<dbReference type="Ensembl" id="ENSOGAT00000025204.1">
    <property type="protein sequence ID" value="ENSOGAP00000020690.1"/>
    <property type="gene ID" value="ENSOGAG00000032932.1"/>
</dbReference>
<dbReference type="Proteomes" id="UP000005225">
    <property type="component" value="Unassembled WGS sequence"/>
</dbReference>
<keyword evidence="7 13" id="KW-1133">Transmembrane helix</keyword>
<comment type="similarity">
    <text evidence="3 13">Belongs to the G-protein coupled receptor 1 family.</text>
</comment>
<evidence type="ECO:0000256" key="7">
    <source>
        <dbReference type="ARBA" id="ARBA00022989"/>
    </source>
</evidence>
<dbReference type="InParanoid" id="H0XX47"/>
<evidence type="ECO:0000256" key="3">
    <source>
        <dbReference type="ARBA" id="ARBA00010663"/>
    </source>
</evidence>
<keyword evidence="10 13" id="KW-0675">Receptor</keyword>
<keyword evidence="8 13" id="KW-0297">G-protein coupled receptor</keyword>
<dbReference type="Pfam" id="PF03402">
    <property type="entry name" value="V1R"/>
    <property type="match status" value="1"/>
</dbReference>
<dbReference type="GeneTree" id="ENSGT00960000186612"/>
<dbReference type="PRINTS" id="PR01534">
    <property type="entry name" value="VOMERONASL1R"/>
</dbReference>
<keyword evidence="9 13" id="KW-0472">Membrane</keyword>
<evidence type="ECO:0000256" key="12">
    <source>
        <dbReference type="ARBA" id="ARBA00023224"/>
    </source>
</evidence>
<evidence type="ECO:0000256" key="11">
    <source>
        <dbReference type="ARBA" id="ARBA00023180"/>
    </source>
</evidence>
<accession>H0XX47</accession>
<comment type="subcellular location">
    <subcellularLocation>
        <location evidence="2 13">Cell membrane</location>
        <topology evidence="2 13">Multi-pass membrane protein</topology>
    </subcellularLocation>
</comment>
<evidence type="ECO:0000256" key="4">
    <source>
        <dbReference type="ARBA" id="ARBA00022475"/>
    </source>
</evidence>
<dbReference type="GO" id="GO:0007606">
    <property type="term" value="P:sensory perception of chemical stimulus"/>
    <property type="evidence" value="ECO:0007669"/>
    <property type="project" value="UniProtKB-ARBA"/>
</dbReference>
<dbReference type="GO" id="GO:0019236">
    <property type="term" value="P:response to pheromone"/>
    <property type="evidence" value="ECO:0007669"/>
    <property type="project" value="UniProtKB-KW"/>
</dbReference>
<evidence type="ECO:0000313" key="15">
    <source>
        <dbReference type="Ensembl" id="ENSOGAP00000020690.1"/>
    </source>
</evidence>
<dbReference type="Gene3D" id="1.20.1070.10">
    <property type="entry name" value="Rhodopsin 7-helix transmembrane proteins"/>
    <property type="match status" value="1"/>
</dbReference>
<evidence type="ECO:0000256" key="10">
    <source>
        <dbReference type="ARBA" id="ARBA00023170"/>
    </source>
</evidence>
<reference evidence="15" key="3">
    <citation type="submission" date="2025-09" db="UniProtKB">
        <authorList>
            <consortium name="Ensembl"/>
        </authorList>
    </citation>
    <scope>IDENTIFICATION</scope>
</reference>
<reference evidence="15" key="2">
    <citation type="submission" date="2025-08" db="UniProtKB">
        <authorList>
            <consortium name="Ensembl"/>
        </authorList>
    </citation>
    <scope>IDENTIFICATION</scope>
</reference>
<feature type="transmembrane region" description="Helical" evidence="13">
    <location>
        <begin position="133"/>
        <end position="154"/>
    </location>
</feature>
<evidence type="ECO:0000313" key="16">
    <source>
        <dbReference type="Proteomes" id="UP000005225"/>
    </source>
</evidence>
<keyword evidence="6 13" id="KW-0812">Transmembrane</keyword>
<feature type="transmembrane region" description="Helical" evidence="13">
    <location>
        <begin position="267"/>
        <end position="287"/>
    </location>
</feature>
<feature type="transmembrane region" description="Helical" evidence="13">
    <location>
        <begin position="12"/>
        <end position="35"/>
    </location>
</feature>
<dbReference type="InterPro" id="IPR004072">
    <property type="entry name" value="Vmron_rcpt_1"/>
</dbReference>
<feature type="transmembrane region" description="Helical" evidence="13">
    <location>
        <begin position="96"/>
        <end position="113"/>
    </location>
</feature>
<protein>
    <recommendedName>
        <fullName evidence="13">Vomeronasal type-1 receptor</fullName>
    </recommendedName>
</protein>
<dbReference type="PANTHER" id="PTHR24062">
    <property type="entry name" value="VOMERONASAL TYPE-1 RECEPTOR"/>
    <property type="match status" value="1"/>
</dbReference>
<reference evidence="16" key="1">
    <citation type="submission" date="2011-03" db="EMBL/GenBank/DDBJ databases">
        <title>Version 3 of the genome sequence of Otolemur garnettii (Bushbaby).</title>
        <authorList>
            <consortium name="The Broad Institute Genome Sequencing Platform"/>
            <person name="Di Palma F."/>
            <person name="Johnson J."/>
            <person name="Lander E.S."/>
            <person name="Lindblad-Toh K."/>
            <person name="Jaffe D.B."/>
            <person name="Gnerre S."/>
            <person name="MacCallum I."/>
            <person name="Przybylski D."/>
            <person name="Ribeiro F.J."/>
            <person name="Burton J.N."/>
            <person name="Walker B.J."/>
            <person name="Sharpe T."/>
            <person name="Hall G."/>
        </authorList>
    </citation>
    <scope>NUCLEOTIDE SEQUENCE [LARGE SCALE GENOMIC DNA]</scope>
</reference>
<dbReference type="AlphaFoldDB" id="H0XX47"/>
<sequence>DSTTSKEMATRVIFLSQTIIGIFGNFSILYHYLFFPHSEFRLSFRHFILKHLMIANSLVILSTGVPQTLRALGLKYFFSDVGCSLLFYVQRLGRGMSIVTTCFLSVFQTIMISPMNSKWKDLKVKVPEYIGCSIPFCWSLDILVNFIVSAYTFIKLSSKNITKKDLGYCSTLGHDKILNSLYIALFVFPEVLFSGLIILSSSWMIFILYRHKQQVQHIHRTNVSSTSSPESRAIQSILVLVTTFVSFNTFTSIFYACIAVLYNPSWWLMNTTTLIALCFPTVSPFVLMSHDSTISRLCFLRVRNRKFP</sequence>
<keyword evidence="11" id="KW-0325">Glycoprotein</keyword>
<evidence type="ECO:0000256" key="2">
    <source>
        <dbReference type="ARBA" id="ARBA00004651"/>
    </source>
</evidence>
<proteinExistence type="inferred from homology"/>
<name>H0XX47_OTOGA</name>
<evidence type="ECO:0000256" key="6">
    <source>
        <dbReference type="ARBA" id="ARBA00022692"/>
    </source>
</evidence>
<evidence type="ECO:0000256" key="5">
    <source>
        <dbReference type="ARBA" id="ARBA00022507"/>
    </source>
</evidence>
<dbReference type="EMBL" id="AAQR03184392">
    <property type="status" value="NOT_ANNOTATED_CDS"/>
    <property type="molecule type" value="Genomic_DNA"/>
</dbReference>
<evidence type="ECO:0000256" key="13">
    <source>
        <dbReference type="RuleBase" id="RU364061"/>
    </source>
</evidence>
<keyword evidence="16" id="KW-1185">Reference proteome</keyword>
<dbReference type="FunFam" id="1.20.1070.10:FF:000033">
    <property type="entry name" value="Vomeronasal type-1 receptor"/>
    <property type="match status" value="1"/>
</dbReference>
<feature type="transmembrane region" description="Helical" evidence="13">
    <location>
        <begin position="47"/>
        <end position="65"/>
    </location>
</feature>
<dbReference type="InterPro" id="IPR017452">
    <property type="entry name" value="GPCR_Rhodpsn_7TM"/>
</dbReference>
<evidence type="ECO:0000256" key="1">
    <source>
        <dbReference type="ARBA" id="ARBA00003878"/>
    </source>
</evidence>
<feature type="transmembrane region" description="Helical" evidence="13">
    <location>
        <begin position="191"/>
        <end position="209"/>
    </location>
</feature>
<evidence type="ECO:0000256" key="9">
    <source>
        <dbReference type="ARBA" id="ARBA00023136"/>
    </source>
</evidence>
<evidence type="ECO:0000259" key="14">
    <source>
        <dbReference type="PROSITE" id="PS50262"/>
    </source>
</evidence>
<keyword evidence="4 13" id="KW-1003">Cell membrane</keyword>
<dbReference type="eggNOG" id="ENOG502RD1P">
    <property type="taxonomic scope" value="Eukaryota"/>
</dbReference>